<proteinExistence type="predicted"/>
<name>A0ABP8FF47_9BACT</name>
<sequence length="104" mass="11416">MTPEIRQKLLAFIDTAHTAVEVAYPTAAVYPGTPEFTEKRRLLLTDLSLHLAQDALQGALPKPEKVRQHLFAIAKLYAELFPEEGFDAVAQVLSPGSLENISVS</sequence>
<dbReference type="EMBL" id="BAABGX010000001">
    <property type="protein sequence ID" value="GAA4302230.1"/>
    <property type="molecule type" value="Genomic_DNA"/>
</dbReference>
<organism evidence="1 2">
    <name type="scientific">Nibribacter koreensis</name>
    <dbReference type="NCBI Taxonomy" id="1084519"/>
    <lineage>
        <taxon>Bacteria</taxon>
        <taxon>Pseudomonadati</taxon>
        <taxon>Bacteroidota</taxon>
        <taxon>Cytophagia</taxon>
        <taxon>Cytophagales</taxon>
        <taxon>Hymenobacteraceae</taxon>
        <taxon>Nibribacter</taxon>
    </lineage>
</organism>
<evidence type="ECO:0000313" key="1">
    <source>
        <dbReference type="EMBL" id="GAA4302230.1"/>
    </source>
</evidence>
<comment type="caution">
    <text evidence="1">The sequence shown here is derived from an EMBL/GenBank/DDBJ whole genome shotgun (WGS) entry which is preliminary data.</text>
</comment>
<keyword evidence="2" id="KW-1185">Reference proteome</keyword>
<evidence type="ECO:0000313" key="2">
    <source>
        <dbReference type="Proteomes" id="UP001501844"/>
    </source>
</evidence>
<dbReference type="Proteomes" id="UP001501844">
    <property type="component" value="Unassembled WGS sequence"/>
</dbReference>
<reference evidence="2" key="1">
    <citation type="journal article" date="2019" name="Int. J. Syst. Evol. Microbiol.">
        <title>The Global Catalogue of Microorganisms (GCM) 10K type strain sequencing project: providing services to taxonomists for standard genome sequencing and annotation.</title>
        <authorList>
            <consortium name="The Broad Institute Genomics Platform"/>
            <consortium name="The Broad Institute Genome Sequencing Center for Infectious Disease"/>
            <person name="Wu L."/>
            <person name="Ma J."/>
        </authorList>
    </citation>
    <scope>NUCLEOTIDE SEQUENCE [LARGE SCALE GENOMIC DNA]</scope>
    <source>
        <strain evidence="2">JCM 17917</strain>
    </source>
</reference>
<evidence type="ECO:0008006" key="3">
    <source>
        <dbReference type="Google" id="ProtNLM"/>
    </source>
</evidence>
<accession>A0ABP8FF47</accession>
<gene>
    <name evidence="1" type="ORF">GCM10023183_13940</name>
</gene>
<dbReference type="RefSeq" id="WP_345164026.1">
    <property type="nucleotide sequence ID" value="NZ_BAABGX010000001.1"/>
</dbReference>
<protein>
    <recommendedName>
        <fullName evidence="3">Tsi6 domain-containing protein</fullName>
    </recommendedName>
</protein>